<reference evidence="2 3" key="1">
    <citation type="submission" date="2020-08" db="EMBL/GenBank/DDBJ databases">
        <title>Sequencing the genomes of 1000 actinobacteria strains.</title>
        <authorList>
            <person name="Klenk H.-P."/>
        </authorList>
    </citation>
    <scope>NUCLEOTIDE SEQUENCE [LARGE SCALE GENOMIC DNA]</scope>
    <source>
        <strain evidence="2 3">DSM 44593</strain>
    </source>
</reference>
<feature type="domain" description="IrrE N-terminal-like" evidence="1">
    <location>
        <begin position="36"/>
        <end position="175"/>
    </location>
</feature>
<dbReference type="EMBL" id="JACHLY010000001">
    <property type="protein sequence ID" value="MBB6000159.1"/>
    <property type="molecule type" value="Genomic_DNA"/>
</dbReference>
<accession>A0A841EFP6</accession>
<name>A0A841EFP6_9ACTN</name>
<comment type="caution">
    <text evidence="2">The sequence shown here is derived from an EMBL/GenBank/DDBJ whole genome shotgun (WGS) entry which is preliminary data.</text>
</comment>
<dbReference type="Proteomes" id="UP000578077">
    <property type="component" value="Unassembled WGS sequence"/>
</dbReference>
<dbReference type="RefSeq" id="WP_184637406.1">
    <property type="nucleotide sequence ID" value="NZ_BAABKT010000029.1"/>
</dbReference>
<keyword evidence="3" id="KW-1185">Reference proteome</keyword>
<organism evidence="2 3">
    <name type="scientific">Streptomonospora salina</name>
    <dbReference type="NCBI Taxonomy" id="104205"/>
    <lineage>
        <taxon>Bacteria</taxon>
        <taxon>Bacillati</taxon>
        <taxon>Actinomycetota</taxon>
        <taxon>Actinomycetes</taxon>
        <taxon>Streptosporangiales</taxon>
        <taxon>Nocardiopsidaceae</taxon>
        <taxon>Streptomonospora</taxon>
    </lineage>
</organism>
<evidence type="ECO:0000259" key="1">
    <source>
        <dbReference type="Pfam" id="PF06114"/>
    </source>
</evidence>
<proteinExistence type="predicted"/>
<protein>
    <recommendedName>
        <fullName evidence="1">IrrE N-terminal-like domain-containing protein</fullName>
    </recommendedName>
</protein>
<dbReference type="InterPro" id="IPR052345">
    <property type="entry name" value="Rad_response_metalloprotease"/>
</dbReference>
<dbReference type="PANTHER" id="PTHR43236:SF2">
    <property type="entry name" value="BLL0069 PROTEIN"/>
    <property type="match status" value="1"/>
</dbReference>
<dbReference type="Gene3D" id="1.10.10.2910">
    <property type="match status" value="1"/>
</dbReference>
<gene>
    <name evidence="2" type="ORF">HNR25_003910</name>
</gene>
<dbReference type="PANTHER" id="PTHR43236">
    <property type="entry name" value="ANTITOXIN HIGA1"/>
    <property type="match status" value="1"/>
</dbReference>
<dbReference type="AlphaFoldDB" id="A0A841EFP6"/>
<evidence type="ECO:0000313" key="3">
    <source>
        <dbReference type="Proteomes" id="UP000578077"/>
    </source>
</evidence>
<dbReference type="Pfam" id="PF06114">
    <property type="entry name" value="Peptidase_M78"/>
    <property type="match status" value="1"/>
</dbReference>
<evidence type="ECO:0000313" key="2">
    <source>
        <dbReference type="EMBL" id="MBB6000159.1"/>
    </source>
</evidence>
<sequence>MAASKFTKAYAKRIAEEERAELGYDLFQPLDPYLLAEHHGIHVFTLTDLASEGGVIQEAHAYFTNTRPAAFSGALLPIGTGHAIVVNSAHPAVRLRSTVAHELAHVLLEHEFTTTLHLSGRCRQSDSAQEDQAAELSGELLIPRDAAVRSALKQHDNDWVASTFEVSIEFARWRMNATGARTVAARARAKAAR</sequence>
<dbReference type="InterPro" id="IPR010359">
    <property type="entry name" value="IrrE_HExxH"/>
</dbReference>